<protein>
    <recommendedName>
        <fullName evidence="3">Cytoplasmic protein</fullName>
    </recommendedName>
</protein>
<dbReference type="EMBL" id="FO681348">
    <property type="protein sequence ID" value="CCV66107.1"/>
    <property type="molecule type" value="Genomic_DNA"/>
</dbReference>
<dbReference type="Pfam" id="PF06224">
    <property type="entry name" value="AlkZ-like"/>
    <property type="match status" value="1"/>
</dbReference>
<dbReference type="KEGG" id="abra:BN85310860"/>
<dbReference type="STRING" id="61635.BN85310860"/>
<gene>
    <name evidence="1" type="ORF">BN85310860</name>
</gene>
<dbReference type="PANTHER" id="PTHR30528:SF0">
    <property type="entry name" value="CYTOPLASMIC PROTEIN"/>
    <property type="match status" value="1"/>
</dbReference>
<dbReference type="Proteomes" id="UP000032737">
    <property type="component" value="Chromosome"/>
</dbReference>
<reference evidence="1 2" key="1">
    <citation type="journal article" date="2013" name="J. Mol. Microbiol. Biotechnol.">
        <title>Analysis of the Complete Genomes of Acholeplasma brassicae , A. palmae and A. laidlawii and Their Comparison to the Obligate Parasites from ' Candidatus Phytoplasma'.</title>
        <authorList>
            <person name="Kube M."/>
            <person name="Siewert C."/>
            <person name="Migdoll A.M."/>
            <person name="Duduk B."/>
            <person name="Holz S."/>
            <person name="Rabus R."/>
            <person name="Seemuller E."/>
            <person name="Mitrovic J."/>
            <person name="Muller I."/>
            <person name="Buttner C."/>
            <person name="Reinhardt R."/>
        </authorList>
    </citation>
    <scope>NUCLEOTIDE SEQUENCE [LARGE SCALE GENOMIC DNA]</scope>
    <source>
        <strain evidence="2">0502</strain>
    </source>
</reference>
<dbReference type="HOGENOM" id="CLU_043035_0_1_14"/>
<keyword evidence="2" id="KW-1185">Reference proteome</keyword>
<sequence length="379" mass="44800">MKKTWTKNEARNVLVRYHMINTSDLLEGERGILDVIKRLQSIQYDPLNVVGINTCLVMQSRVNDYKKDDLKKLLYEKRALIDGFDKMMSIYLTKDFPLLEEVRKHTAAMHYNTLVYRNQTEALDYINEVKNSLKEKPKYASEIELGGRSKSGWGQTKTSSATLDYLFFRGDIGVRNKKNTLKQYDLIENLIDNSDQKSPFKTRAEFIKYYLLRRIKSLGICRDKNGVHLSGPYISDKHIRSEYLIQLVSDGLIEEIEIEGLSDRFYVPKEATQLTNQIVDKIAFIAPLDNLIWDRDFIEMLFDFKYRWEVYTPKNKRLYGYYVLPVLYKDQFIGRIEFAKHRLNDELKILNYVQETQSISVEDDVFIEAIKRFKYYLKQ</sequence>
<evidence type="ECO:0008006" key="3">
    <source>
        <dbReference type="Google" id="ProtNLM"/>
    </source>
</evidence>
<evidence type="ECO:0000313" key="2">
    <source>
        <dbReference type="Proteomes" id="UP000032737"/>
    </source>
</evidence>
<dbReference type="OrthoDB" id="9787207at2"/>
<evidence type="ECO:0000313" key="1">
    <source>
        <dbReference type="EMBL" id="CCV66107.1"/>
    </source>
</evidence>
<organism evidence="1 2">
    <name type="scientific">Acholeplasma brassicae</name>
    <dbReference type="NCBI Taxonomy" id="61635"/>
    <lineage>
        <taxon>Bacteria</taxon>
        <taxon>Bacillati</taxon>
        <taxon>Mycoplasmatota</taxon>
        <taxon>Mollicutes</taxon>
        <taxon>Acholeplasmatales</taxon>
        <taxon>Acholeplasmataceae</taxon>
        <taxon>Acholeplasma</taxon>
    </lineage>
</organism>
<accession>U4KNX8</accession>
<name>U4KNX8_9MOLU</name>
<dbReference type="PANTHER" id="PTHR30528">
    <property type="entry name" value="CYTOPLASMIC PROTEIN"/>
    <property type="match status" value="1"/>
</dbReference>
<dbReference type="RefSeq" id="WP_030004967.1">
    <property type="nucleotide sequence ID" value="NC_022549.1"/>
</dbReference>
<dbReference type="InterPro" id="IPR009351">
    <property type="entry name" value="AlkZ-like"/>
</dbReference>
<proteinExistence type="predicted"/>
<dbReference type="AlphaFoldDB" id="U4KNX8"/>